<sequence length="120" mass="13624">MLREKKRFFLDELEQRQLFCKRDQMVTLVFSPVRKAGESWTERLQWLLMKDGFGFCSPLSRDEAPVRWISCRLHGAGGGGASGQCDGLEQPQRGVTVMSTGNVHQKFLIYKLTTIKLSTG</sequence>
<evidence type="ECO:0000313" key="1">
    <source>
        <dbReference type="EMBL" id="HAF8580904.1"/>
    </source>
</evidence>
<dbReference type="AlphaFoldDB" id="A0A754E913"/>
<dbReference type="EMBL" id="DAAWNC010000020">
    <property type="protein sequence ID" value="HAF8580904.1"/>
    <property type="molecule type" value="Genomic_DNA"/>
</dbReference>
<name>A0A754E913_SALER</name>
<accession>A0A754E913</accession>
<reference evidence="1" key="1">
    <citation type="journal article" date="2018" name="Genome Biol.">
        <title>SKESA: strategic k-mer extension for scrupulous assemblies.</title>
        <authorList>
            <person name="Souvorov A."/>
            <person name="Agarwala R."/>
            <person name="Lipman D.J."/>
        </authorList>
    </citation>
    <scope>NUCLEOTIDE SEQUENCE</scope>
    <source>
        <strain evidence="1">MA.MZ045</strain>
    </source>
</reference>
<protein>
    <submittedName>
        <fullName evidence="1">Uncharacterized protein</fullName>
    </submittedName>
</protein>
<gene>
    <name evidence="1" type="ORF">G5T75_004886</name>
</gene>
<comment type="caution">
    <text evidence="1">The sequence shown here is derived from an EMBL/GenBank/DDBJ whole genome shotgun (WGS) entry which is preliminary data.</text>
</comment>
<organism evidence="1">
    <name type="scientific">Salmonella enterica</name>
    <name type="common">Salmonella choleraesuis</name>
    <dbReference type="NCBI Taxonomy" id="28901"/>
    <lineage>
        <taxon>Bacteria</taxon>
        <taxon>Pseudomonadati</taxon>
        <taxon>Pseudomonadota</taxon>
        <taxon>Gammaproteobacteria</taxon>
        <taxon>Enterobacterales</taxon>
        <taxon>Enterobacteriaceae</taxon>
        <taxon>Salmonella</taxon>
    </lineage>
</organism>
<dbReference type="RefSeq" id="WP_079791904.1">
    <property type="nucleotide sequence ID" value="NZ_MXLQ01000027.1"/>
</dbReference>
<proteinExistence type="predicted"/>
<reference evidence="1" key="2">
    <citation type="submission" date="2020-02" db="EMBL/GenBank/DDBJ databases">
        <authorList>
            <consortium name="NCBI Pathogen Detection Project"/>
        </authorList>
    </citation>
    <scope>NUCLEOTIDE SEQUENCE</scope>
    <source>
        <strain evidence="1">MA.MZ045</strain>
    </source>
</reference>